<dbReference type="GO" id="GO:0003824">
    <property type="term" value="F:catalytic activity"/>
    <property type="evidence" value="ECO:0007669"/>
    <property type="project" value="UniProtKB-KW"/>
</dbReference>
<dbReference type="PANTHER" id="PTHR37984">
    <property type="entry name" value="PROTEIN CBG26694"/>
    <property type="match status" value="1"/>
</dbReference>
<protein>
    <recommendedName>
        <fullName evidence="2">Reverse transcriptase/retrotransposon-derived protein RNase H-like domain-containing protein</fullName>
    </recommendedName>
</protein>
<organism evidence="3 4">
    <name type="scientific">Escallonia rubra</name>
    <dbReference type="NCBI Taxonomy" id="112253"/>
    <lineage>
        <taxon>Eukaryota</taxon>
        <taxon>Viridiplantae</taxon>
        <taxon>Streptophyta</taxon>
        <taxon>Embryophyta</taxon>
        <taxon>Tracheophyta</taxon>
        <taxon>Spermatophyta</taxon>
        <taxon>Magnoliopsida</taxon>
        <taxon>eudicotyledons</taxon>
        <taxon>Gunneridae</taxon>
        <taxon>Pentapetalae</taxon>
        <taxon>asterids</taxon>
        <taxon>campanulids</taxon>
        <taxon>Escalloniales</taxon>
        <taxon>Escalloniaceae</taxon>
        <taxon>Escallonia</taxon>
    </lineage>
</organism>
<dbReference type="Gene3D" id="3.30.70.270">
    <property type="match status" value="1"/>
</dbReference>
<dbReference type="InterPro" id="IPR050951">
    <property type="entry name" value="Retrovirus_Pol_polyprotein"/>
</dbReference>
<dbReference type="AlphaFoldDB" id="A0AA88RU41"/>
<dbReference type="PANTHER" id="PTHR37984:SF5">
    <property type="entry name" value="PROTEIN NYNRIN-LIKE"/>
    <property type="match status" value="1"/>
</dbReference>
<sequence>MTVTKERQLQTLSSIKQMKGIEIDKNKARAIIDAKPPSNKKKLQRFLGQVNFLRRFIANLAGKTKAFSALLGMKGDTKYRWEAEQQSAFQSIKEYLIRPPVLMPPKIGRPLKLYVSAAESSLGSLLAQ</sequence>
<evidence type="ECO:0000259" key="2">
    <source>
        <dbReference type="Pfam" id="PF17919"/>
    </source>
</evidence>
<proteinExistence type="predicted"/>
<reference evidence="3" key="1">
    <citation type="submission" date="2022-12" db="EMBL/GenBank/DDBJ databases">
        <title>Draft genome assemblies for two species of Escallonia (Escalloniales).</title>
        <authorList>
            <person name="Chanderbali A."/>
            <person name="Dervinis C."/>
            <person name="Anghel I."/>
            <person name="Soltis D."/>
            <person name="Soltis P."/>
            <person name="Zapata F."/>
        </authorList>
    </citation>
    <scope>NUCLEOTIDE SEQUENCE</scope>
    <source>
        <strain evidence="3">UCBG92.1500</strain>
        <tissue evidence="3">Leaf</tissue>
    </source>
</reference>
<gene>
    <name evidence="3" type="ORF">RJ640_013188</name>
</gene>
<keyword evidence="4" id="KW-1185">Reference proteome</keyword>
<dbReference type="FunFam" id="3.30.70.270:FF:000020">
    <property type="entry name" value="Transposon Tf2-6 polyprotein-like Protein"/>
    <property type="match status" value="1"/>
</dbReference>
<evidence type="ECO:0000313" key="3">
    <source>
        <dbReference type="EMBL" id="KAK2989240.1"/>
    </source>
</evidence>
<dbReference type="SUPFAM" id="SSF56672">
    <property type="entry name" value="DNA/RNA polymerases"/>
    <property type="match status" value="1"/>
</dbReference>
<dbReference type="InterPro" id="IPR043502">
    <property type="entry name" value="DNA/RNA_pol_sf"/>
</dbReference>
<name>A0AA88RU41_9ASTE</name>
<accession>A0AA88RU41</accession>
<dbReference type="Pfam" id="PF17919">
    <property type="entry name" value="RT_RNaseH_2"/>
    <property type="match status" value="1"/>
</dbReference>
<dbReference type="InterPro" id="IPR041577">
    <property type="entry name" value="RT_RNaseH_2"/>
</dbReference>
<dbReference type="Proteomes" id="UP001187471">
    <property type="component" value="Unassembled WGS sequence"/>
</dbReference>
<keyword evidence="1" id="KW-0511">Multifunctional enzyme</keyword>
<evidence type="ECO:0000256" key="1">
    <source>
        <dbReference type="ARBA" id="ARBA00023268"/>
    </source>
</evidence>
<dbReference type="InterPro" id="IPR043128">
    <property type="entry name" value="Rev_trsase/Diguanyl_cyclase"/>
</dbReference>
<feature type="domain" description="Reverse transcriptase/retrotransposon-derived protein RNase H-like" evidence="2">
    <location>
        <begin position="81"/>
        <end position="128"/>
    </location>
</feature>
<dbReference type="EMBL" id="JAVXUO010000772">
    <property type="protein sequence ID" value="KAK2989240.1"/>
    <property type="molecule type" value="Genomic_DNA"/>
</dbReference>
<evidence type="ECO:0000313" key="4">
    <source>
        <dbReference type="Proteomes" id="UP001187471"/>
    </source>
</evidence>
<comment type="caution">
    <text evidence="3">The sequence shown here is derived from an EMBL/GenBank/DDBJ whole genome shotgun (WGS) entry which is preliminary data.</text>
</comment>